<dbReference type="AlphaFoldDB" id="A0A8R7U3P9"/>
<proteinExistence type="predicted"/>
<name>A0A8R7U3P9_TRIUA</name>
<evidence type="ECO:0000313" key="1">
    <source>
        <dbReference type="EnsemblPlants" id="TuG1812G0300005869.01.T01"/>
    </source>
</evidence>
<protein>
    <submittedName>
        <fullName evidence="1">Uncharacterized protein</fullName>
    </submittedName>
</protein>
<sequence length="120" mass="13229">MPPFLTLNHEPHLGLHLACFHKTCHVSLQLHSDAHALCHRHLVHPLLSFQRQTQHRHPSHNGLQYRVPSAVCHERVGCPSMDGREDMEGDGWVGGAMRSMAVVPESGNLKGGSTSTMVTS</sequence>
<dbReference type="Proteomes" id="UP000015106">
    <property type="component" value="Chromosome 3"/>
</dbReference>
<accession>A0A8R7U3P9</accession>
<reference evidence="2" key="1">
    <citation type="journal article" date="2013" name="Nature">
        <title>Draft genome of the wheat A-genome progenitor Triticum urartu.</title>
        <authorList>
            <person name="Ling H.Q."/>
            <person name="Zhao S."/>
            <person name="Liu D."/>
            <person name="Wang J."/>
            <person name="Sun H."/>
            <person name="Zhang C."/>
            <person name="Fan H."/>
            <person name="Li D."/>
            <person name="Dong L."/>
            <person name="Tao Y."/>
            <person name="Gao C."/>
            <person name="Wu H."/>
            <person name="Li Y."/>
            <person name="Cui Y."/>
            <person name="Guo X."/>
            <person name="Zheng S."/>
            <person name="Wang B."/>
            <person name="Yu K."/>
            <person name="Liang Q."/>
            <person name="Yang W."/>
            <person name="Lou X."/>
            <person name="Chen J."/>
            <person name="Feng M."/>
            <person name="Jian J."/>
            <person name="Zhang X."/>
            <person name="Luo G."/>
            <person name="Jiang Y."/>
            <person name="Liu J."/>
            <person name="Wang Z."/>
            <person name="Sha Y."/>
            <person name="Zhang B."/>
            <person name="Wu H."/>
            <person name="Tang D."/>
            <person name="Shen Q."/>
            <person name="Xue P."/>
            <person name="Zou S."/>
            <person name="Wang X."/>
            <person name="Liu X."/>
            <person name="Wang F."/>
            <person name="Yang Y."/>
            <person name="An X."/>
            <person name="Dong Z."/>
            <person name="Zhang K."/>
            <person name="Zhang X."/>
            <person name="Luo M.C."/>
            <person name="Dvorak J."/>
            <person name="Tong Y."/>
            <person name="Wang J."/>
            <person name="Yang H."/>
            <person name="Li Z."/>
            <person name="Wang D."/>
            <person name="Zhang A."/>
            <person name="Wang J."/>
        </authorList>
    </citation>
    <scope>NUCLEOTIDE SEQUENCE</scope>
    <source>
        <strain evidence="2">cv. G1812</strain>
    </source>
</reference>
<evidence type="ECO:0000313" key="2">
    <source>
        <dbReference type="Proteomes" id="UP000015106"/>
    </source>
</evidence>
<keyword evidence="2" id="KW-1185">Reference proteome</keyword>
<organism evidence="1 2">
    <name type="scientific">Triticum urartu</name>
    <name type="common">Red wild einkorn</name>
    <name type="synonym">Crithodium urartu</name>
    <dbReference type="NCBI Taxonomy" id="4572"/>
    <lineage>
        <taxon>Eukaryota</taxon>
        <taxon>Viridiplantae</taxon>
        <taxon>Streptophyta</taxon>
        <taxon>Embryophyta</taxon>
        <taxon>Tracheophyta</taxon>
        <taxon>Spermatophyta</taxon>
        <taxon>Magnoliopsida</taxon>
        <taxon>Liliopsida</taxon>
        <taxon>Poales</taxon>
        <taxon>Poaceae</taxon>
        <taxon>BOP clade</taxon>
        <taxon>Pooideae</taxon>
        <taxon>Triticodae</taxon>
        <taxon>Triticeae</taxon>
        <taxon>Triticinae</taxon>
        <taxon>Triticum</taxon>
    </lineage>
</organism>
<reference evidence="1" key="3">
    <citation type="submission" date="2022-06" db="UniProtKB">
        <authorList>
            <consortium name="EnsemblPlants"/>
        </authorList>
    </citation>
    <scope>IDENTIFICATION</scope>
</reference>
<dbReference type="EnsemblPlants" id="TuG1812G0300005869.01.T01">
    <property type="protein sequence ID" value="TuG1812G0300005869.01.T01"/>
    <property type="gene ID" value="TuG1812G0300005869.01"/>
</dbReference>
<reference evidence="1" key="2">
    <citation type="submission" date="2018-03" db="EMBL/GenBank/DDBJ databases">
        <title>The Triticum urartu genome reveals the dynamic nature of wheat genome evolution.</title>
        <authorList>
            <person name="Ling H."/>
            <person name="Ma B."/>
            <person name="Shi X."/>
            <person name="Liu H."/>
            <person name="Dong L."/>
            <person name="Sun H."/>
            <person name="Cao Y."/>
            <person name="Gao Q."/>
            <person name="Zheng S."/>
            <person name="Li Y."/>
            <person name="Yu Y."/>
            <person name="Du H."/>
            <person name="Qi M."/>
            <person name="Li Y."/>
            <person name="Yu H."/>
            <person name="Cui Y."/>
            <person name="Wang N."/>
            <person name="Chen C."/>
            <person name="Wu H."/>
            <person name="Zhao Y."/>
            <person name="Zhang J."/>
            <person name="Li Y."/>
            <person name="Zhou W."/>
            <person name="Zhang B."/>
            <person name="Hu W."/>
            <person name="Eijk M."/>
            <person name="Tang J."/>
            <person name="Witsenboer H."/>
            <person name="Zhao S."/>
            <person name="Li Z."/>
            <person name="Zhang A."/>
            <person name="Wang D."/>
            <person name="Liang C."/>
        </authorList>
    </citation>
    <scope>NUCLEOTIDE SEQUENCE [LARGE SCALE GENOMIC DNA]</scope>
    <source>
        <strain evidence="1">cv. G1812</strain>
    </source>
</reference>
<dbReference type="Gramene" id="TuG1812G0300005869.01.T01">
    <property type="protein sequence ID" value="TuG1812G0300005869.01.T01"/>
    <property type="gene ID" value="TuG1812G0300005869.01"/>
</dbReference>